<evidence type="ECO:0000313" key="2">
    <source>
        <dbReference type="EMBL" id="OEU14813.1"/>
    </source>
</evidence>
<feature type="region of interest" description="Disordered" evidence="1">
    <location>
        <begin position="86"/>
        <end position="119"/>
    </location>
</feature>
<dbReference type="KEGG" id="fcy:FRACYDRAFT_241371"/>
<dbReference type="AlphaFoldDB" id="A0A1E7FAE1"/>
<reference evidence="2 3" key="1">
    <citation type="submission" date="2016-09" db="EMBL/GenBank/DDBJ databases">
        <title>Extensive genetic diversity and differential bi-allelic expression allows diatom success in the polar Southern Ocean.</title>
        <authorList>
            <consortium name="DOE Joint Genome Institute"/>
            <person name="Mock T."/>
            <person name="Otillar R.P."/>
            <person name="Strauss J."/>
            <person name="Dupont C."/>
            <person name="Frickenhaus S."/>
            <person name="Maumus F."/>
            <person name="Mcmullan M."/>
            <person name="Sanges R."/>
            <person name="Schmutz J."/>
            <person name="Toseland A."/>
            <person name="Valas R."/>
            <person name="Veluchamy A."/>
            <person name="Ward B.J."/>
            <person name="Allen A."/>
            <person name="Barry K."/>
            <person name="Falciatore A."/>
            <person name="Ferrante M."/>
            <person name="Fortunato A.E."/>
            <person name="Gloeckner G."/>
            <person name="Gruber A."/>
            <person name="Hipkin R."/>
            <person name="Janech M."/>
            <person name="Kroth P."/>
            <person name="Leese F."/>
            <person name="Lindquist E."/>
            <person name="Lyon B.R."/>
            <person name="Martin J."/>
            <person name="Mayer C."/>
            <person name="Parker M."/>
            <person name="Quesneville H."/>
            <person name="Raymond J."/>
            <person name="Uhlig C."/>
            <person name="Valentin K.U."/>
            <person name="Worden A.Z."/>
            <person name="Armbrust E.V."/>
            <person name="Bowler C."/>
            <person name="Green B."/>
            <person name="Moulton V."/>
            <person name="Van Oosterhout C."/>
            <person name="Grigoriev I."/>
        </authorList>
    </citation>
    <scope>NUCLEOTIDE SEQUENCE [LARGE SCALE GENOMIC DNA]</scope>
    <source>
        <strain evidence="2 3">CCMP1102</strain>
    </source>
</reference>
<proteinExistence type="predicted"/>
<evidence type="ECO:0000313" key="3">
    <source>
        <dbReference type="Proteomes" id="UP000095751"/>
    </source>
</evidence>
<organism evidence="2 3">
    <name type="scientific">Fragilariopsis cylindrus CCMP1102</name>
    <dbReference type="NCBI Taxonomy" id="635003"/>
    <lineage>
        <taxon>Eukaryota</taxon>
        <taxon>Sar</taxon>
        <taxon>Stramenopiles</taxon>
        <taxon>Ochrophyta</taxon>
        <taxon>Bacillariophyta</taxon>
        <taxon>Bacillariophyceae</taxon>
        <taxon>Bacillariophycidae</taxon>
        <taxon>Bacillariales</taxon>
        <taxon>Bacillariaceae</taxon>
        <taxon>Fragilariopsis</taxon>
    </lineage>
</organism>
<feature type="compositionally biased region" description="Low complexity" evidence="1">
    <location>
        <begin position="299"/>
        <end position="310"/>
    </location>
</feature>
<feature type="compositionally biased region" description="Polar residues" evidence="1">
    <location>
        <begin position="86"/>
        <end position="108"/>
    </location>
</feature>
<accession>A0A1E7FAE1</accession>
<feature type="region of interest" description="Disordered" evidence="1">
    <location>
        <begin position="290"/>
        <end position="310"/>
    </location>
</feature>
<evidence type="ECO:0000256" key="1">
    <source>
        <dbReference type="SAM" id="MobiDB-lite"/>
    </source>
</evidence>
<dbReference type="Proteomes" id="UP000095751">
    <property type="component" value="Unassembled WGS sequence"/>
</dbReference>
<keyword evidence="3" id="KW-1185">Reference proteome</keyword>
<dbReference type="OrthoDB" id="53538at2759"/>
<dbReference type="EMBL" id="KV784360">
    <property type="protein sequence ID" value="OEU14813.1"/>
    <property type="molecule type" value="Genomic_DNA"/>
</dbReference>
<gene>
    <name evidence="2" type="ORF">FRACYDRAFT_241371</name>
</gene>
<name>A0A1E7FAE1_9STRA</name>
<dbReference type="InParanoid" id="A0A1E7FAE1"/>
<sequence>MIRLVRKKVARDSLAFVALIFVLLSIFALLSKGMGGVTVTEIQGTVIRKQALPSSVSLDTSELNQLDSGPLAAVVTLSNSTFFPTSTNKDSIDSSTNKSADPSDSIPDSVSGPPPRLSPTIILPMNGNSSYARLDIVNITHVPSKTRIEVHLNKSSNRRCQNPFLKGRLSGWSLSSIDFEFEDNPTDLLVVGVYDQSSMPVSGTYYLEIIIFLCERYSEEDVRNTTKSITNICLESPVEGANRITQTNASVHIQIEEEEDFPLVAPSQHKRRLDKSSGPKGQWLHKSLVETNTHSNPQNESNTNKNDTNNAMVPLYTRYVPKECHYTNRNERINCETSNSTLCMLRKSDFCNSVKGVSQFQPYTYRWSDGPHEMLNRRGIRPVLETYGQNNTANSSIVEPHRPAIVCFVGASHAEVLQEKCNDILSDSPDISSLACQRMEFQDPKDLKESSIFNLLEGRHRLCTHVVIGLFQHPFSFKHKSIHFSDWKRDMTTVVEMFKSAVASPKNQLEKILLRSAHANAMGFDFHQCPARDYRTIPNAEMATSLLKEIVETHATNEDGKEVLSLVDTSFLIGPVWDSSPDSSHYRNEAGLLETKYILWKILREG</sequence>
<protein>
    <submittedName>
        <fullName evidence="2">Uncharacterized protein</fullName>
    </submittedName>
</protein>